<keyword evidence="2" id="KW-1185">Reference proteome</keyword>
<comment type="caution">
    <text evidence="1">The sequence shown here is derived from an EMBL/GenBank/DDBJ whole genome shotgun (WGS) entry which is preliminary data.</text>
</comment>
<evidence type="ECO:0008006" key="3">
    <source>
        <dbReference type="Google" id="ProtNLM"/>
    </source>
</evidence>
<evidence type="ECO:0000313" key="2">
    <source>
        <dbReference type="Proteomes" id="UP001515943"/>
    </source>
</evidence>
<accession>A0ABX1FMC9</accession>
<proteinExistence type="predicted"/>
<protein>
    <recommendedName>
        <fullName evidence="3">Immunity protein 63</fullName>
    </recommendedName>
</protein>
<name>A0ABX1FMC9_9PSEU</name>
<dbReference type="EMBL" id="VSRL01000102">
    <property type="protein sequence ID" value="NKE59967.1"/>
    <property type="molecule type" value="Genomic_DNA"/>
</dbReference>
<gene>
    <name evidence="1" type="ORF">FXN61_25470</name>
</gene>
<organism evidence="1 2">
    <name type="scientific">Lentzea indica</name>
    <dbReference type="NCBI Taxonomy" id="2604800"/>
    <lineage>
        <taxon>Bacteria</taxon>
        <taxon>Bacillati</taxon>
        <taxon>Actinomycetota</taxon>
        <taxon>Actinomycetes</taxon>
        <taxon>Pseudonocardiales</taxon>
        <taxon>Pseudonocardiaceae</taxon>
        <taxon>Lentzea</taxon>
    </lineage>
</organism>
<evidence type="ECO:0000313" key="1">
    <source>
        <dbReference type="EMBL" id="NKE59967.1"/>
    </source>
</evidence>
<reference evidence="1 2" key="1">
    <citation type="submission" date="2019-08" db="EMBL/GenBank/DDBJ databases">
        <title>Lentzea from Indian Himalayas.</title>
        <authorList>
            <person name="Mandal S."/>
            <person name="Mallick Gupta A."/>
            <person name="Maiti P.K."/>
            <person name="Sarkar J."/>
            <person name="Mandal S."/>
        </authorList>
    </citation>
    <scope>NUCLEOTIDE SEQUENCE [LARGE SCALE GENOMIC DNA]</scope>
    <source>
        <strain evidence="1 2">PSKA42</strain>
    </source>
</reference>
<dbReference type="Proteomes" id="UP001515943">
    <property type="component" value="Unassembled WGS sequence"/>
</dbReference>
<sequence length="161" mass="17518">MSRDEVGSALAAIAQYNNGQETGPDGPALLGALLEQEMIIAAGGLRVRDTATGVRVEAGCCFGLENWRDWQDVLEGRTPYLGHTPSPRLEFGDGVARLWPDAESADGPACEIRIAELPALLLVVRRDLLGFLELVRRWAPYGMGEELAARFDEDFHISAPL</sequence>
<dbReference type="RefSeq" id="WP_167976624.1">
    <property type="nucleotide sequence ID" value="NZ_VSRL01000102.1"/>
</dbReference>